<sequence length="60" mass="7005">MNIRRLALADTDAAAHVHRAAFDHALPWLAGLHTPDEDRWFYRERMFPACTLWARSTARQ</sequence>
<reference evidence="1 2" key="1">
    <citation type="submission" date="2019-06" db="EMBL/GenBank/DDBJ databases">
        <title>Genomic Encyclopedia of Type Strains, Phase IV (KMG-V): Genome sequencing to study the core and pangenomes of soil and plant-associated prokaryotes.</title>
        <authorList>
            <person name="Whitman W."/>
        </authorList>
    </citation>
    <scope>NUCLEOTIDE SEQUENCE [LARGE SCALE GENOMIC DNA]</scope>
    <source>
        <strain evidence="1 2">BR 10355</strain>
    </source>
</reference>
<keyword evidence="2" id="KW-1185">Reference proteome</keyword>
<name>A0A560MCJ8_9BRAD</name>
<comment type="caution">
    <text evidence="1">The sequence shown here is derived from an EMBL/GenBank/DDBJ whole genome shotgun (WGS) entry which is preliminary data.</text>
</comment>
<dbReference type="OrthoDB" id="9797417at2"/>
<protein>
    <recommendedName>
        <fullName evidence="3">Acetyltransferase</fullName>
    </recommendedName>
</protein>
<gene>
    <name evidence="1" type="ORF">FBZ93_103343</name>
</gene>
<evidence type="ECO:0000313" key="2">
    <source>
        <dbReference type="Proteomes" id="UP000321304"/>
    </source>
</evidence>
<dbReference type="Proteomes" id="UP000321304">
    <property type="component" value="Unassembled WGS sequence"/>
</dbReference>
<dbReference type="RefSeq" id="WP_146985661.1">
    <property type="nucleotide sequence ID" value="NZ_VITY01000003.1"/>
</dbReference>
<organism evidence="1 2">
    <name type="scientific">Bradyrhizobium macuxiense</name>
    <dbReference type="NCBI Taxonomy" id="1755647"/>
    <lineage>
        <taxon>Bacteria</taxon>
        <taxon>Pseudomonadati</taxon>
        <taxon>Pseudomonadota</taxon>
        <taxon>Alphaproteobacteria</taxon>
        <taxon>Hyphomicrobiales</taxon>
        <taxon>Nitrobacteraceae</taxon>
        <taxon>Bradyrhizobium</taxon>
    </lineage>
</organism>
<evidence type="ECO:0000313" key="1">
    <source>
        <dbReference type="EMBL" id="TWC05329.1"/>
    </source>
</evidence>
<proteinExistence type="predicted"/>
<dbReference type="AlphaFoldDB" id="A0A560MCJ8"/>
<evidence type="ECO:0008006" key="3">
    <source>
        <dbReference type="Google" id="ProtNLM"/>
    </source>
</evidence>
<dbReference type="EMBL" id="VITY01000003">
    <property type="protein sequence ID" value="TWC05329.1"/>
    <property type="molecule type" value="Genomic_DNA"/>
</dbReference>
<accession>A0A560MCJ8</accession>